<evidence type="ECO:0000313" key="1">
    <source>
        <dbReference type="EMBL" id="GFY82365.1"/>
    </source>
</evidence>
<proteinExistence type="predicted"/>
<dbReference type="EMBL" id="BJWL01000002">
    <property type="protein sequence ID" value="GFY82365.1"/>
    <property type="molecule type" value="Genomic_DNA"/>
</dbReference>
<protein>
    <recommendedName>
        <fullName evidence="3">Retrovirus-related Pol polyprotein from transposon TNT 1-94</fullName>
    </recommendedName>
</protein>
<dbReference type="PANTHER" id="PTHR11439">
    <property type="entry name" value="GAG-POL-RELATED RETROTRANSPOSON"/>
    <property type="match status" value="1"/>
</dbReference>
<dbReference type="OrthoDB" id="1915846at2759"/>
<dbReference type="AlphaFoldDB" id="A0A7J0E7M1"/>
<organism evidence="1 2">
    <name type="scientific">Actinidia rufa</name>
    <dbReference type="NCBI Taxonomy" id="165716"/>
    <lineage>
        <taxon>Eukaryota</taxon>
        <taxon>Viridiplantae</taxon>
        <taxon>Streptophyta</taxon>
        <taxon>Embryophyta</taxon>
        <taxon>Tracheophyta</taxon>
        <taxon>Spermatophyta</taxon>
        <taxon>Magnoliopsida</taxon>
        <taxon>eudicotyledons</taxon>
        <taxon>Gunneridae</taxon>
        <taxon>Pentapetalae</taxon>
        <taxon>asterids</taxon>
        <taxon>Ericales</taxon>
        <taxon>Actinidiaceae</taxon>
        <taxon>Actinidia</taxon>
    </lineage>
</organism>
<gene>
    <name evidence="1" type="ORF">Acr_02g0006050</name>
</gene>
<evidence type="ECO:0008006" key="3">
    <source>
        <dbReference type="Google" id="ProtNLM"/>
    </source>
</evidence>
<accession>A0A7J0E7M1</accession>
<reference evidence="1 2" key="1">
    <citation type="submission" date="2019-07" db="EMBL/GenBank/DDBJ databases">
        <title>De Novo Assembly of kiwifruit Actinidia rufa.</title>
        <authorList>
            <person name="Sugita-Konishi S."/>
            <person name="Sato K."/>
            <person name="Mori E."/>
            <person name="Abe Y."/>
            <person name="Kisaki G."/>
            <person name="Hamano K."/>
            <person name="Suezawa K."/>
            <person name="Otani M."/>
            <person name="Fukuda T."/>
            <person name="Manabe T."/>
            <person name="Gomi K."/>
            <person name="Tabuchi M."/>
            <person name="Akimitsu K."/>
            <person name="Kataoka I."/>
        </authorList>
    </citation>
    <scope>NUCLEOTIDE SEQUENCE [LARGE SCALE GENOMIC DNA]</scope>
    <source>
        <strain evidence="2">cv. Fuchu</strain>
    </source>
</reference>
<name>A0A7J0E7M1_9ERIC</name>
<dbReference type="Pfam" id="PF09702">
    <property type="entry name" value="Cas_Csa5"/>
    <property type="match status" value="1"/>
</dbReference>
<dbReference type="InterPro" id="IPR010157">
    <property type="entry name" value="CRISPR-assoc_Cas5"/>
</dbReference>
<comment type="caution">
    <text evidence="1">The sequence shown here is derived from an EMBL/GenBank/DDBJ whole genome shotgun (WGS) entry which is preliminary data.</text>
</comment>
<evidence type="ECO:0000313" key="2">
    <source>
        <dbReference type="Proteomes" id="UP000585474"/>
    </source>
</evidence>
<sequence length="127" mass="14310">MLIASKSKVEIDKLKAQLSQEFEMKNLGEAKKIMGMEIKRDRVKDDERKHMANVPYANAVGALMYAMVCTRPDISHAVSMVNRDNKSSQYSVGYVDSNYAGDLYKRRSTTGYVFTMAGGLISWRSTL</sequence>
<keyword evidence="2" id="KW-1185">Reference proteome</keyword>
<dbReference type="Proteomes" id="UP000585474">
    <property type="component" value="Unassembled WGS sequence"/>
</dbReference>